<dbReference type="RefSeq" id="WP_131615319.1">
    <property type="nucleotide sequence ID" value="NZ_CP036532.1"/>
</dbReference>
<protein>
    <recommendedName>
        <fullName evidence="4">Gluconate 2-dehydrogenase subunit 3 family protein</fullName>
    </recommendedName>
</protein>
<organism evidence="2 3">
    <name type="scientific">Roseitalea porphyridii</name>
    <dbReference type="NCBI Taxonomy" id="1852022"/>
    <lineage>
        <taxon>Bacteria</taxon>
        <taxon>Pseudomonadati</taxon>
        <taxon>Pseudomonadota</taxon>
        <taxon>Alphaproteobacteria</taxon>
        <taxon>Hyphomicrobiales</taxon>
        <taxon>Ahrensiaceae</taxon>
        <taxon>Roseitalea</taxon>
    </lineage>
</organism>
<dbReference type="InterPro" id="IPR024651">
    <property type="entry name" value="FAD-SLDH_ssu"/>
</dbReference>
<dbReference type="AlphaFoldDB" id="A0A4P6UZ60"/>
<feature type="signal peptide" evidence="1">
    <location>
        <begin position="1"/>
        <end position="29"/>
    </location>
</feature>
<reference evidence="2 3" key="1">
    <citation type="journal article" date="2017" name="Int. J. Syst. Evol. Microbiol.">
        <title>Roseitalea porphyridii gen. nov., sp. nov., isolated from a red alga, and reclassification of Hoeflea suaedae Chung et al. 2013 as Pseudohoeflea suaedae gen. nov., comb. nov.</title>
        <authorList>
            <person name="Hyeon J.W."/>
            <person name="Jeong S.E."/>
            <person name="Baek K."/>
            <person name="Jeon C.O."/>
        </authorList>
    </citation>
    <scope>NUCLEOTIDE SEQUENCE [LARGE SCALE GENOMIC DNA]</scope>
    <source>
        <strain evidence="2 3">MA7-20</strain>
    </source>
</reference>
<sequence length="140" mass="15474">MSTIAPLTRRRFALLTTAAMLAPTAAARAQPFAEFERFAARLRELSGFDPLPRPLVAALADRMSELEKRAIIGRDALPDELRKRVLTALYTGVYTPRGEDEGERIAYPDALMYATVEDTINVPSYCGGLPGFWAQKPEMA</sequence>
<dbReference type="KEGG" id="rpod:E0E05_02720"/>
<dbReference type="OrthoDB" id="6162173at2"/>
<keyword evidence="1" id="KW-0732">Signal</keyword>
<evidence type="ECO:0000313" key="2">
    <source>
        <dbReference type="EMBL" id="QBK29604.1"/>
    </source>
</evidence>
<evidence type="ECO:0000313" key="3">
    <source>
        <dbReference type="Proteomes" id="UP000293719"/>
    </source>
</evidence>
<proteinExistence type="predicted"/>
<keyword evidence="3" id="KW-1185">Reference proteome</keyword>
<gene>
    <name evidence="2" type="ORF">E0E05_02720</name>
</gene>
<dbReference type="Proteomes" id="UP000293719">
    <property type="component" value="Chromosome"/>
</dbReference>
<name>A0A4P6UZ60_9HYPH</name>
<evidence type="ECO:0000256" key="1">
    <source>
        <dbReference type="SAM" id="SignalP"/>
    </source>
</evidence>
<dbReference type="GeneID" id="90766197"/>
<evidence type="ECO:0008006" key="4">
    <source>
        <dbReference type="Google" id="ProtNLM"/>
    </source>
</evidence>
<feature type="chain" id="PRO_5020758778" description="Gluconate 2-dehydrogenase subunit 3 family protein" evidence="1">
    <location>
        <begin position="30"/>
        <end position="140"/>
    </location>
</feature>
<accession>A0A4P6UZ60</accession>
<dbReference type="EMBL" id="CP036532">
    <property type="protein sequence ID" value="QBK29604.1"/>
    <property type="molecule type" value="Genomic_DNA"/>
</dbReference>
<dbReference type="Pfam" id="PF12318">
    <property type="entry name" value="FAD-SLDH"/>
    <property type="match status" value="1"/>
</dbReference>